<keyword evidence="6" id="KW-1185">Reference proteome</keyword>
<dbReference type="InterPro" id="IPR020449">
    <property type="entry name" value="Tscrpt_reg_AraC-type_HTH"/>
</dbReference>
<reference evidence="5 6" key="1">
    <citation type="submission" date="2018-06" db="EMBL/GenBank/DDBJ databases">
        <title>Genomic Encyclopedia of Archaeal and Bacterial Type Strains, Phase II (KMG-II): from individual species to whole genera.</title>
        <authorList>
            <person name="Goeker M."/>
        </authorList>
    </citation>
    <scope>NUCLEOTIDE SEQUENCE [LARGE SCALE GENOMIC DNA]</scope>
    <source>
        <strain evidence="5 6">JCM 11668</strain>
    </source>
</reference>
<dbReference type="InterPro" id="IPR018060">
    <property type="entry name" value="HTH_AraC"/>
</dbReference>
<dbReference type="EMBL" id="QJTI01000013">
    <property type="protein sequence ID" value="PYF02225.1"/>
    <property type="molecule type" value="Genomic_DNA"/>
</dbReference>
<gene>
    <name evidence="5" type="ORF">BJ122_1139</name>
</gene>
<accession>A0A318TK05</accession>
<dbReference type="Proteomes" id="UP000248148">
    <property type="component" value="Unassembled WGS sequence"/>
</dbReference>
<comment type="caution">
    <text evidence="5">The sequence shown here is derived from an EMBL/GenBank/DDBJ whole genome shotgun (WGS) entry which is preliminary data.</text>
</comment>
<evidence type="ECO:0000313" key="6">
    <source>
        <dbReference type="Proteomes" id="UP000248148"/>
    </source>
</evidence>
<dbReference type="InterPro" id="IPR009057">
    <property type="entry name" value="Homeodomain-like_sf"/>
</dbReference>
<evidence type="ECO:0000256" key="3">
    <source>
        <dbReference type="ARBA" id="ARBA00023163"/>
    </source>
</evidence>
<dbReference type="Pfam" id="PF12833">
    <property type="entry name" value="HTH_18"/>
    <property type="match status" value="1"/>
</dbReference>
<dbReference type="SMART" id="SM00342">
    <property type="entry name" value="HTH_ARAC"/>
    <property type="match status" value="1"/>
</dbReference>
<evidence type="ECO:0000313" key="5">
    <source>
        <dbReference type="EMBL" id="PYF02225.1"/>
    </source>
</evidence>
<dbReference type="PANTHER" id="PTHR47893">
    <property type="entry name" value="REGULATORY PROTEIN PCHR"/>
    <property type="match status" value="1"/>
</dbReference>
<dbReference type="SUPFAM" id="SSF46689">
    <property type="entry name" value="Homeodomain-like"/>
    <property type="match status" value="2"/>
</dbReference>
<evidence type="ECO:0000259" key="4">
    <source>
        <dbReference type="PROSITE" id="PS01124"/>
    </source>
</evidence>
<protein>
    <submittedName>
        <fullName evidence="5">AraC family transcriptional regulator</fullName>
    </submittedName>
</protein>
<dbReference type="AlphaFoldDB" id="A0A318TK05"/>
<dbReference type="GO" id="GO:0043565">
    <property type="term" value="F:sequence-specific DNA binding"/>
    <property type="evidence" value="ECO:0007669"/>
    <property type="project" value="InterPro"/>
</dbReference>
<proteinExistence type="predicted"/>
<dbReference type="PANTHER" id="PTHR47893:SF1">
    <property type="entry name" value="REGULATORY PROTEIN PCHR"/>
    <property type="match status" value="1"/>
</dbReference>
<keyword evidence="1" id="KW-0805">Transcription regulation</keyword>
<dbReference type="PROSITE" id="PS01124">
    <property type="entry name" value="HTH_ARAC_FAMILY_2"/>
    <property type="match status" value="1"/>
</dbReference>
<dbReference type="PRINTS" id="PR00032">
    <property type="entry name" value="HTHARAC"/>
</dbReference>
<organism evidence="5 6">
    <name type="scientific">Rhodopseudomonas faecalis</name>
    <dbReference type="NCBI Taxonomy" id="99655"/>
    <lineage>
        <taxon>Bacteria</taxon>
        <taxon>Pseudomonadati</taxon>
        <taxon>Pseudomonadota</taxon>
        <taxon>Alphaproteobacteria</taxon>
        <taxon>Hyphomicrobiales</taxon>
        <taxon>Nitrobacteraceae</taxon>
        <taxon>Rhodopseudomonas</taxon>
    </lineage>
</organism>
<feature type="domain" description="HTH araC/xylS-type" evidence="4">
    <location>
        <begin position="220"/>
        <end position="317"/>
    </location>
</feature>
<name>A0A318TK05_9BRAD</name>
<dbReference type="InterPro" id="IPR053142">
    <property type="entry name" value="PchR_regulatory_protein"/>
</dbReference>
<sequence>MLSNQHCSSSIEGAATDWRQAVDHEIAALGWTDGTRVEQLDESVTIFTIDTFIAKALQRQQEGPATFSLSVYLEGRGALSINGAKPLTIGPRVAAVFASPRFARGEMVIPAAQRLHFIDLRFEQPFLMKVGGEPLARLGGDLLTEHSVPEQDVFLVGLASPAALQQTAWDIARCQLPDGLARRLYLHSKAIESLSIVVDALCRRSAGSSTIKAHERLRVERAQQLISTRYDLDWTIARLSREVGLNERKLKHGFRQIVGNSVHSYLRQVRLDAAASLLRDGHSVTHAALSVGFDSLSHFSKIFTEVKGVAPSRYRQQF</sequence>
<evidence type="ECO:0000256" key="1">
    <source>
        <dbReference type="ARBA" id="ARBA00023015"/>
    </source>
</evidence>
<dbReference type="Gene3D" id="1.10.10.60">
    <property type="entry name" value="Homeodomain-like"/>
    <property type="match status" value="2"/>
</dbReference>
<dbReference type="GO" id="GO:0003700">
    <property type="term" value="F:DNA-binding transcription factor activity"/>
    <property type="evidence" value="ECO:0007669"/>
    <property type="project" value="InterPro"/>
</dbReference>
<keyword evidence="3" id="KW-0804">Transcription</keyword>
<keyword evidence="2" id="KW-0238">DNA-binding</keyword>
<evidence type="ECO:0000256" key="2">
    <source>
        <dbReference type="ARBA" id="ARBA00023125"/>
    </source>
</evidence>